<dbReference type="OrthoDB" id="3232986at2759"/>
<dbReference type="InterPro" id="IPR041078">
    <property type="entry name" value="Plavaka"/>
</dbReference>
<accession>A0A9P6H6L6</accession>
<feature type="domain" description="DUF6830" evidence="1">
    <location>
        <begin position="589"/>
        <end position="740"/>
    </location>
</feature>
<dbReference type="Pfam" id="PF20722">
    <property type="entry name" value="DUF6830"/>
    <property type="match status" value="1"/>
</dbReference>
<reference evidence="2" key="1">
    <citation type="journal article" date="2020" name="Nat. Commun.">
        <title>Large-scale genome sequencing of mycorrhizal fungi provides insights into the early evolution of symbiotic traits.</title>
        <authorList>
            <person name="Miyauchi S."/>
            <person name="Kiss E."/>
            <person name="Kuo A."/>
            <person name="Drula E."/>
            <person name="Kohler A."/>
            <person name="Sanchez-Garcia M."/>
            <person name="Morin E."/>
            <person name="Andreopoulos B."/>
            <person name="Barry K.W."/>
            <person name="Bonito G."/>
            <person name="Buee M."/>
            <person name="Carver A."/>
            <person name="Chen C."/>
            <person name="Cichocki N."/>
            <person name="Clum A."/>
            <person name="Culley D."/>
            <person name="Crous P.W."/>
            <person name="Fauchery L."/>
            <person name="Girlanda M."/>
            <person name="Hayes R.D."/>
            <person name="Keri Z."/>
            <person name="LaButti K."/>
            <person name="Lipzen A."/>
            <person name="Lombard V."/>
            <person name="Magnuson J."/>
            <person name="Maillard F."/>
            <person name="Murat C."/>
            <person name="Nolan M."/>
            <person name="Ohm R.A."/>
            <person name="Pangilinan J."/>
            <person name="Pereira M.F."/>
            <person name="Perotto S."/>
            <person name="Peter M."/>
            <person name="Pfister S."/>
            <person name="Riley R."/>
            <person name="Sitrit Y."/>
            <person name="Stielow J.B."/>
            <person name="Szollosi G."/>
            <person name="Zifcakova L."/>
            <person name="Stursova M."/>
            <person name="Spatafora J.W."/>
            <person name="Tedersoo L."/>
            <person name="Vaario L.M."/>
            <person name="Yamada A."/>
            <person name="Yan M."/>
            <person name="Wang P."/>
            <person name="Xu J."/>
            <person name="Bruns T."/>
            <person name="Baldrian P."/>
            <person name="Vilgalys R."/>
            <person name="Dunand C."/>
            <person name="Henrissat B."/>
            <person name="Grigoriev I.V."/>
            <person name="Hibbett D."/>
            <person name="Nagy L.G."/>
            <person name="Martin F.M."/>
        </authorList>
    </citation>
    <scope>NUCLEOTIDE SEQUENCE</scope>
    <source>
        <strain evidence="2">UH-Tt-Lm1</strain>
    </source>
</reference>
<dbReference type="Proteomes" id="UP000736335">
    <property type="component" value="Unassembled WGS sequence"/>
</dbReference>
<proteinExistence type="predicted"/>
<dbReference type="EMBL" id="WIUZ02000017">
    <property type="protein sequence ID" value="KAF9780337.1"/>
    <property type="molecule type" value="Genomic_DNA"/>
</dbReference>
<name>A0A9P6H6L6_9AGAM</name>
<protein>
    <recommendedName>
        <fullName evidence="1">DUF6830 domain-containing protein</fullName>
    </recommendedName>
</protein>
<organism evidence="2 3">
    <name type="scientific">Thelephora terrestris</name>
    <dbReference type="NCBI Taxonomy" id="56493"/>
    <lineage>
        <taxon>Eukaryota</taxon>
        <taxon>Fungi</taxon>
        <taxon>Dikarya</taxon>
        <taxon>Basidiomycota</taxon>
        <taxon>Agaricomycotina</taxon>
        <taxon>Agaricomycetes</taxon>
        <taxon>Thelephorales</taxon>
        <taxon>Thelephoraceae</taxon>
        <taxon>Thelephora</taxon>
    </lineage>
</organism>
<dbReference type="AlphaFoldDB" id="A0A9P6H6L6"/>
<dbReference type="InterPro" id="IPR049233">
    <property type="entry name" value="DUF6830"/>
</dbReference>
<dbReference type="Pfam" id="PF18759">
    <property type="entry name" value="Plavaka"/>
    <property type="match status" value="1"/>
</dbReference>
<evidence type="ECO:0000259" key="1">
    <source>
        <dbReference type="Pfam" id="PF20722"/>
    </source>
</evidence>
<sequence length="863" mass="97648">MSIKYPFAGHIFNQSGGFMENFYTDKFSEERASNLHYPFASRGEWQLGSFLSRAELSLKFIDEFLSLDLIKGLGLSFSSARSLRARVELLPSGPRWLSREVSIPGFATKDPVVLYYRDSVGCMKFLLQNPIFANRIRFSPERQYDILGNRTYGDWVTSDGAWEMQEQVPVGTTVLGTILSSDKTLLSAMSGDRVAHPLLITAANIDSDVRMKASYNSLLLLALLPVPKFTGVPKPLHGILENRVIHACLDLICKPLKVVARHGDWMSDHAGNHPPRTASDILSPLSSLSSSMDPWNVAAYTKEAKTLYRLNGVDRPFWRDWILTTAGMPPNPHQIFPIEVLHHFHKCFWDHDVKWCIRAVGEDEINFRFALLQPRCGYRRFPAGISALKQVTGREHRNIQRYILGIIAGAAPLEFIVCIRALLDIRYLAQMRRVTTEALRAIGDALQTFHRYKDIIITGQYRVGKKNKPILHFEIPKLELLQSVVACIQWSGSLPQWSADSTEHSHGKFVKKPKLKTNGIEYYSQICRHLDRDEKVRMFDIATSTHESASAGSLGSNVADFDDFALDMDEWSAGLPAVGPDRAGRKMPDFFSVAAPILPSDSLTSPVPRTFSTATTGFHFNLKPNVPRAEVNDVAEDFNIPGLYVSIRDFLSHYLYDQDNRRISGRQGPTHGTVLPFDGVQVWHSVQVQNFNCDGMLRPPQRLFASPPSDDWPSGRCDTVLFRESVDPRSPQRPGLGLSGFFVGQIRLIFHPIWTLKTKLPFYLAYVQRFDIVSQPYMPRGQQTVPDPITGMYVLRRARRSDGSPMGAIIPFYHCHMPVNLIPKFGESADPYLTAETSMEDTREFFLNHYFDVEDFFHLRSSL</sequence>
<evidence type="ECO:0000313" key="2">
    <source>
        <dbReference type="EMBL" id="KAF9780337.1"/>
    </source>
</evidence>
<reference evidence="2" key="2">
    <citation type="submission" date="2020-11" db="EMBL/GenBank/DDBJ databases">
        <authorList>
            <consortium name="DOE Joint Genome Institute"/>
            <person name="Kuo A."/>
            <person name="Miyauchi S."/>
            <person name="Kiss E."/>
            <person name="Drula E."/>
            <person name="Kohler A."/>
            <person name="Sanchez-Garcia M."/>
            <person name="Andreopoulos B."/>
            <person name="Barry K.W."/>
            <person name="Bonito G."/>
            <person name="Buee M."/>
            <person name="Carver A."/>
            <person name="Chen C."/>
            <person name="Cichocki N."/>
            <person name="Clum A."/>
            <person name="Culley D."/>
            <person name="Crous P.W."/>
            <person name="Fauchery L."/>
            <person name="Girlanda M."/>
            <person name="Hayes R."/>
            <person name="Keri Z."/>
            <person name="Labutti K."/>
            <person name="Lipzen A."/>
            <person name="Lombard V."/>
            <person name="Magnuson J."/>
            <person name="Maillard F."/>
            <person name="Morin E."/>
            <person name="Murat C."/>
            <person name="Nolan M."/>
            <person name="Ohm R."/>
            <person name="Pangilinan J."/>
            <person name="Pereira M."/>
            <person name="Perotto S."/>
            <person name="Peter M."/>
            <person name="Riley R."/>
            <person name="Sitrit Y."/>
            <person name="Stielow B."/>
            <person name="Szollosi G."/>
            <person name="Zifcakova L."/>
            <person name="Stursova M."/>
            <person name="Spatafora J.W."/>
            <person name="Tedersoo L."/>
            <person name="Vaario L.-M."/>
            <person name="Yamada A."/>
            <person name="Yan M."/>
            <person name="Wang P."/>
            <person name="Xu J."/>
            <person name="Bruns T."/>
            <person name="Baldrian P."/>
            <person name="Vilgalys R."/>
            <person name="Henrissat B."/>
            <person name="Grigoriev I.V."/>
            <person name="Hibbett D."/>
            <person name="Nagy L.G."/>
            <person name="Martin F.M."/>
        </authorList>
    </citation>
    <scope>NUCLEOTIDE SEQUENCE</scope>
    <source>
        <strain evidence="2">UH-Tt-Lm1</strain>
    </source>
</reference>
<keyword evidence="3" id="KW-1185">Reference proteome</keyword>
<gene>
    <name evidence="2" type="ORF">BJ322DRAFT_1146205</name>
</gene>
<comment type="caution">
    <text evidence="2">The sequence shown here is derived from an EMBL/GenBank/DDBJ whole genome shotgun (WGS) entry which is preliminary data.</text>
</comment>
<evidence type="ECO:0000313" key="3">
    <source>
        <dbReference type="Proteomes" id="UP000736335"/>
    </source>
</evidence>